<evidence type="ECO:0000313" key="2">
    <source>
        <dbReference type="Proteomes" id="UP001162156"/>
    </source>
</evidence>
<organism evidence="1 2">
    <name type="scientific">Rhamnusium bicolor</name>
    <dbReference type="NCBI Taxonomy" id="1586634"/>
    <lineage>
        <taxon>Eukaryota</taxon>
        <taxon>Metazoa</taxon>
        <taxon>Ecdysozoa</taxon>
        <taxon>Arthropoda</taxon>
        <taxon>Hexapoda</taxon>
        <taxon>Insecta</taxon>
        <taxon>Pterygota</taxon>
        <taxon>Neoptera</taxon>
        <taxon>Endopterygota</taxon>
        <taxon>Coleoptera</taxon>
        <taxon>Polyphaga</taxon>
        <taxon>Cucujiformia</taxon>
        <taxon>Chrysomeloidea</taxon>
        <taxon>Cerambycidae</taxon>
        <taxon>Lepturinae</taxon>
        <taxon>Rhagiini</taxon>
        <taxon>Rhamnusium</taxon>
    </lineage>
</organism>
<accession>A0AAV8ZRE6</accession>
<protein>
    <submittedName>
        <fullName evidence="1">Uncharacterized protein</fullName>
    </submittedName>
</protein>
<keyword evidence="2" id="KW-1185">Reference proteome</keyword>
<dbReference type="EMBL" id="JANEYF010000835">
    <property type="protein sequence ID" value="KAJ8967718.1"/>
    <property type="molecule type" value="Genomic_DNA"/>
</dbReference>
<sequence>MKVSRSLKSGPIYSPEQFITIIRSAKKNGQPYHVKELTYDDFANVKQLMTDLGPNFNVNTDEEQVPINDLRVVKVEKQQQFKYFYKTAFSDSEYKTVNVLQKPPPKSKRSKLLGLSTVQTTSTRSIEPLQAYKRARFPDVPTLPQLPTLKKAYNSKRKLNDNKIVDLKFLLEKKNTFPNITHYFIILC</sequence>
<dbReference type="Proteomes" id="UP001162156">
    <property type="component" value="Unassembled WGS sequence"/>
</dbReference>
<gene>
    <name evidence="1" type="ORF">NQ314_002664</name>
</gene>
<reference evidence="1" key="1">
    <citation type="journal article" date="2023" name="Insect Mol. Biol.">
        <title>Genome sequencing provides insights into the evolution of gene families encoding plant cell wall-degrading enzymes in longhorned beetles.</title>
        <authorList>
            <person name="Shin N.R."/>
            <person name="Okamura Y."/>
            <person name="Kirsch R."/>
            <person name="Pauchet Y."/>
        </authorList>
    </citation>
    <scope>NUCLEOTIDE SEQUENCE</scope>
    <source>
        <strain evidence="1">RBIC_L_NR</strain>
    </source>
</reference>
<evidence type="ECO:0000313" key="1">
    <source>
        <dbReference type="EMBL" id="KAJ8967718.1"/>
    </source>
</evidence>
<dbReference type="AlphaFoldDB" id="A0AAV8ZRE6"/>
<proteinExistence type="predicted"/>
<name>A0AAV8ZRE6_9CUCU</name>
<comment type="caution">
    <text evidence="1">The sequence shown here is derived from an EMBL/GenBank/DDBJ whole genome shotgun (WGS) entry which is preliminary data.</text>
</comment>